<organism evidence="1 2">
    <name type="scientific">Halomonas alimentaria</name>
    <dbReference type="NCBI Taxonomy" id="147248"/>
    <lineage>
        <taxon>Bacteria</taxon>
        <taxon>Pseudomonadati</taxon>
        <taxon>Pseudomonadota</taxon>
        <taxon>Gammaproteobacteria</taxon>
        <taxon>Oceanospirillales</taxon>
        <taxon>Halomonadaceae</taxon>
        <taxon>Halomonas</taxon>
    </lineage>
</organism>
<evidence type="ECO:0000313" key="2">
    <source>
        <dbReference type="Proteomes" id="UP000487929"/>
    </source>
</evidence>
<evidence type="ECO:0000313" key="1">
    <source>
        <dbReference type="EMBL" id="NAW34999.1"/>
    </source>
</evidence>
<proteinExistence type="predicted"/>
<gene>
    <name evidence="1" type="ORF">GRB96_11295</name>
</gene>
<dbReference type="Proteomes" id="UP000487929">
    <property type="component" value="Unassembled WGS sequence"/>
</dbReference>
<dbReference type="OrthoDB" id="6650149at2"/>
<name>A0A7X5AQ24_9GAMM</name>
<reference evidence="1 2" key="1">
    <citation type="submission" date="2019-12" db="EMBL/GenBank/DDBJ databases">
        <title>Draft genome sequencing of Halomonas alimentaria DSM 15356.</title>
        <authorList>
            <person name="Pandiyan K."/>
            <person name="Kushwaha P."/>
            <person name="Gowdham M."/>
            <person name="Chakdar H."/>
            <person name="Singh A."/>
            <person name="Kumar M."/>
            <person name="Saxena A.K."/>
        </authorList>
    </citation>
    <scope>NUCLEOTIDE SEQUENCE [LARGE SCALE GENOMIC DNA]</scope>
    <source>
        <strain evidence="1 2">DSM 15356</strain>
    </source>
</reference>
<dbReference type="AlphaFoldDB" id="A0A7X5AQ24"/>
<accession>A0A7X5AQ24</accession>
<protein>
    <submittedName>
        <fullName evidence="1">HK97 gp10 family phage protein</fullName>
    </submittedName>
</protein>
<comment type="caution">
    <text evidence="1">The sequence shown here is derived from an EMBL/GenBank/DDBJ whole genome shotgun (WGS) entry which is preliminary data.</text>
</comment>
<dbReference type="RefSeq" id="WP_161432234.1">
    <property type="nucleotide sequence ID" value="NZ_WUTT01000001.1"/>
</dbReference>
<dbReference type="EMBL" id="WUTT01000001">
    <property type="protein sequence ID" value="NAW34999.1"/>
    <property type="molecule type" value="Genomic_DNA"/>
</dbReference>
<keyword evidence="2" id="KW-1185">Reference proteome</keyword>
<sequence length="120" mass="13122">MSKWNGRPTDFLDEIEQDLTERQKDMASFALGRIISASPVDTGAYRQSHTVSIDSEDHSTTASTEAEGKATIASLNVPYSTVYIQSNSPYGERLEHGHSQQAPAGVYGNAALATKERFTR</sequence>